<reference evidence="1 2" key="1">
    <citation type="submission" date="2017-04" db="EMBL/GenBank/DDBJ databases">
        <authorList>
            <person name="Afonso C.L."/>
            <person name="Miller P.J."/>
            <person name="Scott M.A."/>
            <person name="Spackman E."/>
            <person name="Goraichik I."/>
            <person name="Dimitrov K.M."/>
            <person name="Suarez D.L."/>
            <person name="Swayne D.E."/>
        </authorList>
    </citation>
    <scope>NUCLEOTIDE SEQUENCE [LARGE SCALE GENOMIC DNA]</scope>
    <source>
        <strain evidence="1 2">DSM 26133</strain>
    </source>
</reference>
<dbReference type="AlphaFoldDB" id="A0A1W2GKE1"/>
<protein>
    <submittedName>
        <fullName evidence="1">Uncharacterized protein</fullName>
    </submittedName>
</protein>
<proteinExistence type="predicted"/>
<sequence length="219" mass="25891">MLIFTFSVLFLNCDPKSSGEKSTQIGKEEQPAELPSELIETDTKKIEKREQVEVENVLTDTTFNRLYSLLIELNQTNNDKLLNSINVEFDKYLNLERKQMDTFRFDERFWNFAGYPFFNSLKKANTENLNFNIFEFVLKISPYYDATGEVEQGLTGLWAEIAYLKTEDFLKYIEPMDSTTRMKVLLEPWWWEIPKDSLMIKLEDDQLKQDFQYVFTVSG</sequence>
<evidence type="ECO:0000313" key="2">
    <source>
        <dbReference type="Proteomes" id="UP000192472"/>
    </source>
</evidence>
<organism evidence="1 2">
    <name type="scientific">Reichenbachiella faecimaris</name>
    <dbReference type="NCBI Taxonomy" id="692418"/>
    <lineage>
        <taxon>Bacteria</taxon>
        <taxon>Pseudomonadati</taxon>
        <taxon>Bacteroidota</taxon>
        <taxon>Cytophagia</taxon>
        <taxon>Cytophagales</taxon>
        <taxon>Reichenbachiellaceae</taxon>
        <taxon>Reichenbachiella</taxon>
    </lineage>
</organism>
<keyword evidence="2" id="KW-1185">Reference proteome</keyword>
<dbReference type="Proteomes" id="UP000192472">
    <property type="component" value="Unassembled WGS sequence"/>
</dbReference>
<dbReference type="RefSeq" id="WP_084373870.1">
    <property type="nucleotide sequence ID" value="NZ_FWYF01000003.1"/>
</dbReference>
<dbReference type="EMBL" id="FWYF01000003">
    <property type="protein sequence ID" value="SMD37117.1"/>
    <property type="molecule type" value="Genomic_DNA"/>
</dbReference>
<gene>
    <name evidence="1" type="ORF">SAMN04488029_3246</name>
</gene>
<name>A0A1W2GKE1_REIFA</name>
<evidence type="ECO:0000313" key="1">
    <source>
        <dbReference type="EMBL" id="SMD37117.1"/>
    </source>
</evidence>
<accession>A0A1W2GKE1</accession>